<proteinExistence type="inferred from homology"/>
<feature type="compositionally biased region" description="Basic and acidic residues" evidence="2">
    <location>
        <begin position="37"/>
        <end position="49"/>
    </location>
</feature>
<dbReference type="EMBL" id="FQXV01000015">
    <property type="protein sequence ID" value="SHI21098.1"/>
    <property type="molecule type" value="Genomic_DNA"/>
</dbReference>
<dbReference type="RefSeq" id="WP_073081909.1">
    <property type="nucleotide sequence ID" value="NZ_FQXV01000015.1"/>
</dbReference>
<organism evidence="3 4">
    <name type="scientific">Sporobacter termitidis DSM 10068</name>
    <dbReference type="NCBI Taxonomy" id="1123282"/>
    <lineage>
        <taxon>Bacteria</taxon>
        <taxon>Bacillati</taxon>
        <taxon>Bacillota</taxon>
        <taxon>Clostridia</taxon>
        <taxon>Eubacteriales</taxon>
        <taxon>Oscillospiraceae</taxon>
        <taxon>Sporobacter</taxon>
    </lineage>
</organism>
<gene>
    <name evidence="1" type="primary">tlp</name>
    <name evidence="3" type="ORF">SAMN02745823_03448</name>
</gene>
<name>A0A1M5ZAD5_9FIRM</name>
<accession>A0A1M5ZAD5</accession>
<evidence type="ECO:0000256" key="1">
    <source>
        <dbReference type="HAMAP-Rule" id="MF_01506"/>
    </source>
</evidence>
<keyword evidence="4" id="KW-1185">Reference proteome</keyword>
<evidence type="ECO:0000313" key="3">
    <source>
        <dbReference type="EMBL" id="SHI21098.1"/>
    </source>
</evidence>
<comment type="similarity">
    <text evidence="1">Belongs to the Tlp family.</text>
</comment>
<dbReference type="NCBIfam" id="TIGR03090">
    <property type="entry name" value="SASP_tlp"/>
    <property type="match status" value="1"/>
</dbReference>
<evidence type="ECO:0000256" key="2">
    <source>
        <dbReference type="SAM" id="MobiDB-lite"/>
    </source>
</evidence>
<dbReference type="AlphaFoldDB" id="A0A1M5ZAD5"/>
<protein>
    <recommendedName>
        <fullName evidence="1">Protein Tlp homolog</fullName>
    </recommendedName>
</protein>
<dbReference type="Proteomes" id="UP000183995">
    <property type="component" value="Unassembled WGS sequence"/>
</dbReference>
<dbReference type="Pfam" id="PF19824">
    <property type="entry name" value="Tlp"/>
    <property type="match status" value="1"/>
</dbReference>
<dbReference type="HAMAP" id="MF_01506">
    <property type="entry name" value="Tlp"/>
    <property type="match status" value="1"/>
</dbReference>
<dbReference type="InterPro" id="IPR017524">
    <property type="entry name" value="SASP_thioredoxin-like"/>
</dbReference>
<evidence type="ECO:0000313" key="4">
    <source>
        <dbReference type="Proteomes" id="UP000183995"/>
    </source>
</evidence>
<reference evidence="3 4" key="1">
    <citation type="submission" date="2016-11" db="EMBL/GenBank/DDBJ databases">
        <authorList>
            <person name="Jaros S."/>
            <person name="Januszkiewicz K."/>
            <person name="Wedrychowicz H."/>
        </authorList>
    </citation>
    <scope>NUCLEOTIDE SEQUENCE [LARGE SCALE GENOMIC DNA]</scope>
    <source>
        <strain evidence="3 4">DSM 10068</strain>
    </source>
</reference>
<dbReference type="STRING" id="1123282.SAMN02745823_03448"/>
<feature type="region of interest" description="Disordered" evidence="2">
    <location>
        <begin position="18"/>
        <end position="49"/>
    </location>
</feature>
<sequence length="75" mass="8707">MKRNPDNRDDNVARIQESIDGTMKNMREASSTIRATSSDKTRDELIAKNERREEALDGFRSEIKDEAEHLRNKKS</sequence>